<dbReference type="Gene3D" id="1.10.10.10">
    <property type="entry name" value="Winged helix-like DNA-binding domain superfamily/Winged helix DNA-binding domain"/>
    <property type="match status" value="1"/>
</dbReference>
<feature type="domain" description="Metallo-beta-lactamase" evidence="1">
    <location>
        <begin position="33"/>
        <end position="212"/>
    </location>
</feature>
<comment type="caution">
    <text evidence="2">The sequence shown here is derived from an EMBL/GenBank/DDBJ whole genome shotgun (WGS) entry which is preliminary data.</text>
</comment>
<sequence>MNTQPPTAGALTEYEPGVAMVLAPNASPMTYWGTNTWLIGENRLAVLDPGPMDQAHLSALINAIDGRPVDYILVSHAHVDHSPLAHPLATQVGAPVLAFGPATRGQKPHMQALAAIGLAGGGEGIDTGFKPDRTLEDGETILVDGRMLTSLHTPGHMSNHLCFAMEDILFSADHVMGWASSLVSPPDGDLTEFMKSCEKLAARQDRIYYPGHGAPVETPADRIAWLLNHRRSRETQIVAALRDGPASASTLTKRIYTDVNPALLPAAERNVLAHLIDLIQRGQAKPLGDLTAEVKFQLI</sequence>
<dbReference type="Proteomes" id="UP000640583">
    <property type="component" value="Unassembled WGS sequence"/>
</dbReference>
<dbReference type="SMART" id="SM00849">
    <property type="entry name" value="Lactamase_B"/>
    <property type="match status" value="1"/>
</dbReference>
<dbReference type="PANTHER" id="PTHR23131">
    <property type="entry name" value="ENDORIBONUCLEASE LACTB2"/>
    <property type="match status" value="1"/>
</dbReference>
<accession>A0A8J7IBP2</accession>
<dbReference type="InterPro" id="IPR036866">
    <property type="entry name" value="RibonucZ/Hydroxyglut_hydro"/>
</dbReference>
<evidence type="ECO:0000313" key="2">
    <source>
        <dbReference type="EMBL" id="MBI1492433.1"/>
    </source>
</evidence>
<gene>
    <name evidence="2" type="ORF">H1D41_02145</name>
</gene>
<protein>
    <submittedName>
        <fullName evidence="2">MBL fold metallo-hydrolase</fullName>
    </submittedName>
</protein>
<dbReference type="SUPFAM" id="SSF56281">
    <property type="entry name" value="Metallo-hydrolase/oxidoreductase"/>
    <property type="match status" value="1"/>
</dbReference>
<dbReference type="RefSeq" id="WP_228847351.1">
    <property type="nucleotide sequence ID" value="NZ_JADCKQ010000001.1"/>
</dbReference>
<name>A0A8J7IBP2_9RHOB</name>
<keyword evidence="3" id="KW-1185">Reference proteome</keyword>
<dbReference type="InterPro" id="IPR050662">
    <property type="entry name" value="Sec-metab_biosynth-thioest"/>
</dbReference>
<dbReference type="Pfam" id="PF17778">
    <property type="entry name" value="WHD_BLACT"/>
    <property type="match status" value="1"/>
</dbReference>
<dbReference type="Gene3D" id="3.60.15.10">
    <property type="entry name" value="Ribonuclease Z/Hydroxyacylglutathione hydrolase-like"/>
    <property type="match status" value="1"/>
</dbReference>
<dbReference type="Pfam" id="PF00753">
    <property type="entry name" value="Lactamase_B"/>
    <property type="match status" value="1"/>
</dbReference>
<dbReference type="InterPro" id="IPR036388">
    <property type="entry name" value="WH-like_DNA-bd_sf"/>
</dbReference>
<dbReference type="InterPro" id="IPR001279">
    <property type="entry name" value="Metallo-B-lactamas"/>
</dbReference>
<reference evidence="2" key="1">
    <citation type="submission" date="2020-10" db="EMBL/GenBank/DDBJ databases">
        <title>Paenihalocynthiibacter styelae gen. nov., sp. nov., isolated from stalked sea squirt Styela clava.</title>
        <authorList>
            <person name="Kim Y.-O."/>
            <person name="Yoon J.-H."/>
        </authorList>
    </citation>
    <scope>NUCLEOTIDE SEQUENCE</scope>
    <source>
        <strain evidence="2">MYP1-1</strain>
    </source>
</reference>
<evidence type="ECO:0000259" key="1">
    <source>
        <dbReference type="SMART" id="SM00849"/>
    </source>
</evidence>
<evidence type="ECO:0000313" key="3">
    <source>
        <dbReference type="Proteomes" id="UP000640583"/>
    </source>
</evidence>
<dbReference type="CDD" id="cd16278">
    <property type="entry name" value="metallo-hydrolase-like_MBL-fold"/>
    <property type="match status" value="1"/>
</dbReference>
<dbReference type="AlphaFoldDB" id="A0A8J7IBP2"/>
<dbReference type="EMBL" id="JADCKQ010000001">
    <property type="protein sequence ID" value="MBI1492433.1"/>
    <property type="molecule type" value="Genomic_DNA"/>
</dbReference>
<proteinExistence type="predicted"/>
<organism evidence="2 3">
    <name type="scientific">Halocynthiibacter styelae</name>
    <dbReference type="NCBI Taxonomy" id="2761955"/>
    <lineage>
        <taxon>Bacteria</taxon>
        <taxon>Pseudomonadati</taxon>
        <taxon>Pseudomonadota</taxon>
        <taxon>Alphaproteobacteria</taxon>
        <taxon>Rhodobacterales</taxon>
        <taxon>Paracoccaceae</taxon>
        <taxon>Halocynthiibacter</taxon>
    </lineage>
</organism>
<dbReference type="PANTHER" id="PTHR23131:SF0">
    <property type="entry name" value="ENDORIBONUCLEASE LACTB2"/>
    <property type="match status" value="1"/>
</dbReference>
<dbReference type="InterPro" id="IPR041516">
    <property type="entry name" value="LACTB2_WH"/>
</dbReference>